<feature type="compositionally biased region" description="Polar residues" evidence="1">
    <location>
        <begin position="357"/>
        <end position="367"/>
    </location>
</feature>
<keyword evidence="5" id="KW-1185">Reference proteome</keyword>
<feature type="region of interest" description="Disordered" evidence="1">
    <location>
        <begin position="442"/>
        <end position="475"/>
    </location>
</feature>
<dbReference type="PROSITE" id="PS50238">
    <property type="entry name" value="RHOGAP"/>
    <property type="match status" value="1"/>
</dbReference>
<dbReference type="PANTHER" id="PTHR45876:SF8">
    <property type="entry name" value="FI04035P"/>
    <property type="match status" value="1"/>
</dbReference>
<evidence type="ECO:0000256" key="1">
    <source>
        <dbReference type="SAM" id="MobiDB-lite"/>
    </source>
</evidence>
<feature type="compositionally biased region" description="Polar residues" evidence="1">
    <location>
        <begin position="134"/>
        <end position="147"/>
    </location>
</feature>
<dbReference type="InterPro" id="IPR000198">
    <property type="entry name" value="RhoGAP_dom"/>
</dbReference>
<evidence type="ECO:0000259" key="2">
    <source>
        <dbReference type="PROSITE" id="PS50238"/>
    </source>
</evidence>
<proteinExistence type="predicted"/>
<dbReference type="GO" id="GO:0005737">
    <property type="term" value="C:cytoplasm"/>
    <property type="evidence" value="ECO:0007669"/>
    <property type="project" value="TreeGrafter"/>
</dbReference>
<feature type="compositionally biased region" description="Polar residues" evidence="1">
    <location>
        <begin position="321"/>
        <end position="331"/>
    </location>
</feature>
<comment type="caution">
    <text evidence="4">The sequence shown here is derived from an EMBL/GenBank/DDBJ whole genome shotgun (WGS) entry which is preliminary data.</text>
</comment>
<dbReference type="GO" id="GO:0005096">
    <property type="term" value="F:GTPase activator activity"/>
    <property type="evidence" value="ECO:0007669"/>
    <property type="project" value="TreeGrafter"/>
</dbReference>
<gene>
    <name evidence="4" type="ORF">CPB84DRAFT_1838743</name>
</gene>
<dbReference type="PANTHER" id="PTHR45876">
    <property type="entry name" value="FI04035P"/>
    <property type="match status" value="1"/>
</dbReference>
<dbReference type="Pfam" id="PF00784">
    <property type="entry name" value="MyTH4"/>
    <property type="match status" value="1"/>
</dbReference>
<dbReference type="InterPro" id="IPR000857">
    <property type="entry name" value="MyTH4_dom"/>
</dbReference>
<dbReference type="Gene3D" id="1.25.40.530">
    <property type="entry name" value="MyTH4 domain"/>
    <property type="match status" value="1"/>
</dbReference>
<dbReference type="Pfam" id="PF09130">
    <property type="entry name" value="DUF1932"/>
    <property type="match status" value="1"/>
</dbReference>
<feature type="region of interest" description="Disordered" evidence="1">
    <location>
        <begin position="313"/>
        <end position="388"/>
    </location>
</feature>
<dbReference type="EMBL" id="JADNYJ010000191">
    <property type="protein sequence ID" value="KAF8875810.1"/>
    <property type="molecule type" value="Genomic_DNA"/>
</dbReference>
<feature type="compositionally biased region" description="Low complexity" evidence="1">
    <location>
        <begin position="121"/>
        <end position="133"/>
    </location>
</feature>
<dbReference type="FunFam" id="1.10.555.10:FF:000045">
    <property type="entry name" value="RhoGAP domain containing protein"/>
    <property type="match status" value="1"/>
</dbReference>
<evidence type="ECO:0000313" key="4">
    <source>
        <dbReference type="EMBL" id="KAF8875810.1"/>
    </source>
</evidence>
<dbReference type="InterPro" id="IPR008936">
    <property type="entry name" value="Rho_GTPase_activation_prot"/>
</dbReference>
<feature type="region of interest" description="Disordered" evidence="1">
    <location>
        <begin position="958"/>
        <end position="978"/>
    </location>
</feature>
<evidence type="ECO:0000259" key="3">
    <source>
        <dbReference type="PROSITE" id="PS51016"/>
    </source>
</evidence>
<dbReference type="GO" id="GO:0005856">
    <property type="term" value="C:cytoskeleton"/>
    <property type="evidence" value="ECO:0007669"/>
    <property type="project" value="InterPro"/>
</dbReference>
<dbReference type="OrthoDB" id="437889at2759"/>
<name>A0A9P5NC05_GYMJU</name>
<evidence type="ECO:0000313" key="5">
    <source>
        <dbReference type="Proteomes" id="UP000724874"/>
    </source>
</evidence>
<dbReference type="SUPFAM" id="SSF48350">
    <property type="entry name" value="GTPase activation domain, GAP"/>
    <property type="match status" value="1"/>
</dbReference>
<accession>A0A9P5NC05</accession>
<dbReference type="AlphaFoldDB" id="A0A9P5NC05"/>
<feature type="domain" description="Rho-GAP" evidence="2">
    <location>
        <begin position="757"/>
        <end position="946"/>
    </location>
</feature>
<sequence>MIPKAYRWVGEMEEIAGFVGGGERDIYHGMASIYSRVEKSLIEGNGDVEALKEFVAKAQVVFDLSNLISHLLSERHTVRVHIQRRPPHFFHLLVLHTLLIPHLFKRYPFHLMSLSVSPNIPSQRPRSTSQSPPYSANSSGKPISRQATLRPPGHPNEEGDDATWGSNFWVTLVDPQSQTSFFACPATGQVSWDPPVGTFVLPPSEEGEWWELSDESREETVWERPNGFVIPLSILQSSSMSRRLSQTTFDHFSKLLPASSDLNSITHEAAPSAPHYNPVSNGAKPVMRRSISADQSPSNYPSNFKRNNVISAQLTPIPGSPNATDASSAPSLASKHSMVSISEDGKGKLPAGDFLTPKSQNDESIQPSSESVSRARSKSYTSHRPQLPQSLDAALEILSNPHSENQHESVQKPIADDMSFSSSIQEYVSSLDEFPTTLSRTKSREIPLSPTRPVPEIPKDRPTVGGKGISSPIPNHAAMMQMSPVKNRATGKPIVVDTPARPHNPGASIATLQSGSFYSTYPILPQALVSDIQLFSESDYAKQYFSIHRSGFIFKRKVPVAQLMTWQKTPLTSPLLMLNRVFHKDAVKVFKVIQHIMGDREREKPVNVRLQADSYVSVANGFNASTTSLPNYTSGILEEERWLLGEGLKHGEMRDEVYCQLMKQLTMNPSKESIFKGWQLLCVLLISFPPSKNFETCLQAFIQKHTTQQEGRVDIMAKYCLRHLVSISTKGPRGKPPTTAEIEIASDAAFNPSTFGESLDAIIRLQERNYPQEKVPIILPFLADGILALGGTKSEGIFRVPGDNDSVSALKLRIDRGYYTLDAIDDPHVLASLMKLWLRELCDPLVPEELYNECIQNSREPEACVQIVERLPTINRWVVLFVISFLQLFLEERTQSVTKMTPANLALVMAPNLLRCNSDSMSVVFTNAQYEQIFVYNLLLHLRCDEIDGQYKPVHGRGAVSNIPVPKKARNRSRRPDQ</sequence>
<dbReference type="SMART" id="SM00139">
    <property type="entry name" value="MyTH4"/>
    <property type="match status" value="1"/>
</dbReference>
<organism evidence="4 5">
    <name type="scientific">Gymnopilus junonius</name>
    <name type="common">Spectacular rustgill mushroom</name>
    <name type="synonym">Gymnopilus spectabilis subsp. junonius</name>
    <dbReference type="NCBI Taxonomy" id="109634"/>
    <lineage>
        <taxon>Eukaryota</taxon>
        <taxon>Fungi</taxon>
        <taxon>Dikarya</taxon>
        <taxon>Basidiomycota</taxon>
        <taxon>Agaricomycotina</taxon>
        <taxon>Agaricomycetes</taxon>
        <taxon>Agaricomycetidae</taxon>
        <taxon>Agaricales</taxon>
        <taxon>Agaricineae</taxon>
        <taxon>Hymenogastraceae</taxon>
        <taxon>Gymnopilus</taxon>
    </lineage>
</organism>
<dbReference type="PROSITE" id="PS51016">
    <property type="entry name" value="MYTH4"/>
    <property type="match status" value="1"/>
</dbReference>
<reference evidence="4" key="1">
    <citation type="submission" date="2020-11" db="EMBL/GenBank/DDBJ databases">
        <authorList>
            <consortium name="DOE Joint Genome Institute"/>
            <person name="Ahrendt S."/>
            <person name="Riley R."/>
            <person name="Andreopoulos W."/>
            <person name="LaButti K."/>
            <person name="Pangilinan J."/>
            <person name="Ruiz-duenas F.J."/>
            <person name="Barrasa J.M."/>
            <person name="Sanchez-Garcia M."/>
            <person name="Camarero S."/>
            <person name="Miyauchi S."/>
            <person name="Serrano A."/>
            <person name="Linde D."/>
            <person name="Babiker R."/>
            <person name="Drula E."/>
            <person name="Ayuso-Fernandez I."/>
            <person name="Pacheco R."/>
            <person name="Padilla G."/>
            <person name="Ferreira P."/>
            <person name="Barriuso J."/>
            <person name="Kellner H."/>
            <person name="Castanera R."/>
            <person name="Alfaro M."/>
            <person name="Ramirez L."/>
            <person name="Pisabarro A.G."/>
            <person name="Kuo A."/>
            <person name="Tritt A."/>
            <person name="Lipzen A."/>
            <person name="He G."/>
            <person name="Yan M."/>
            <person name="Ng V."/>
            <person name="Cullen D."/>
            <person name="Martin F."/>
            <person name="Rosso M.-N."/>
            <person name="Henrissat B."/>
            <person name="Hibbett D."/>
            <person name="Martinez A.T."/>
            <person name="Grigoriev I.V."/>
        </authorList>
    </citation>
    <scope>NUCLEOTIDE SEQUENCE</scope>
    <source>
        <strain evidence="4">AH 44721</strain>
    </source>
</reference>
<dbReference type="GO" id="GO:0007165">
    <property type="term" value="P:signal transduction"/>
    <property type="evidence" value="ECO:0007669"/>
    <property type="project" value="InterPro"/>
</dbReference>
<dbReference type="InterPro" id="IPR015814">
    <property type="entry name" value="Pgluconate_DH_NAD-bd_C"/>
</dbReference>
<dbReference type="Pfam" id="PF00620">
    <property type="entry name" value="RhoGAP"/>
    <property type="match status" value="1"/>
</dbReference>
<dbReference type="InterPro" id="IPR038185">
    <property type="entry name" value="MyTH4_dom_sf"/>
</dbReference>
<dbReference type="Gene3D" id="1.10.555.10">
    <property type="entry name" value="Rho GTPase activation protein"/>
    <property type="match status" value="1"/>
</dbReference>
<protein>
    <submittedName>
        <fullName evidence="4">Uncharacterized protein</fullName>
    </submittedName>
</protein>
<feature type="compositionally biased region" description="Basic residues" evidence="1">
    <location>
        <begin position="967"/>
        <end position="978"/>
    </location>
</feature>
<feature type="region of interest" description="Disordered" evidence="1">
    <location>
        <begin position="120"/>
        <end position="161"/>
    </location>
</feature>
<feature type="domain" description="MyTH4" evidence="3">
    <location>
        <begin position="566"/>
        <end position="746"/>
    </location>
</feature>
<dbReference type="SMART" id="SM00324">
    <property type="entry name" value="RhoGAP"/>
    <property type="match status" value="1"/>
</dbReference>
<dbReference type="Proteomes" id="UP000724874">
    <property type="component" value="Unassembled WGS sequence"/>
</dbReference>